<keyword evidence="2" id="KW-1185">Reference proteome</keyword>
<name>A0A2Y9BFV5_9FIRM</name>
<proteinExistence type="predicted"/>
<reference evidence="1 2" key="1">
    <citation type="submission" date="2018-05" db="EMBL/GenBank/DDBJ databases">
        <title>The Hungate 1000. A catalogue of reference genomes from the rumen microbiome.</title>
        <authorList>
            <person name="Kelly W."/>
        </authorList>
    </citation>
    <scope>NUCLEOTIDE SEQUENCE [LARGE SCALE GENOMIC DNA]</scope>
    <source>
        <strain evidence="1 2">NLAE-zl-C242</strain>
    </source>
</reference>
<protein>
    <submittedName>
        <fullName evidence="1">Uncharacterized protein</fullName>
    </submittedName>
</protein>
<dbReference type="Proteomes" id="UP000245845">
    <property type="component" value="Unassembled WGS sequence"/>
</dbReference>
<evidence type="ECO:0000313" key="2">
    <source>
        <dbReference type="Proteomes" id="UP000245845"/>
    </source>
</evidence>
<evidence type="ECO:0000313" key="1">
    <source>
        <dbReference type="EMBL" id="PWJ28379.1"/>
    </source>
</evidence>
<organism evidence="1 2">
    <name type="scientific">Faecalicatena orotica</name>
    <dbReference type="NCBI Taxonomy" id="1544"/>
    <lineage>
        <taxon>Bacteria</taxon>
        <taxon>Bacillati</taxon>
        <taxon>Bacillota</taxon>
        <taxon>Clostridia</taxon>
        <taxon>Lachnospirales</taxon>
        <taxon>Lachnospiraceae</taxon>
        <taxon>Faecalicatena</taxon>
    </lineage>
</organism>
<gene>
    <name evidence="1" type="ORF">A8806_109263</name>
</gene>
<dbReference type="EMBL" id="QGDL01000009">
    <property type="protein sequence ID" value="PWJ28379.1"/>
    <property type="molecule type" value="Genomic_DNA"/>
</dbReference>
<dbReference type="AlphaFoldDB" id="A0A2Y9BFV5"/>
<sequence length="61" mass="6859">MSLINDDLLAISKLLGTKLGHIRSNMVAKQDLSNCLERMGHKVNQRIDDIAARVERLEQVS</sequence>
<accession>A0A2Y9BFV5</accession>
<dbReference type="RefSeq" id="WP_146203301.1">
    <property type="nucleotide sequence ID" value="NZ_BAAACK010000009.1"/>
</dbReference>
<comment type="caution">
    <text evidence="1">The sequence shown here is derived from an EMBL/GenBank/DDBJ whole genome shotgun (WGS) entry which is preliminary data.</text>
</comment>